<accession>A0A382YZY6</accession>
<dbReference type="InterPro" id="IPR005122">
    <property type="entry name" value="Uracil-DNA_glycosylase-like"/>
</dbReference>
<reference evidence="13" key="1">
    <citation type="submission" date="2018-05" db="EMBL/GenBank/DDBJ databases">
        <authorList>
            <person name="Lanie J.A."/>
            <person name="Ng W.-L."/>
            <person name="Kazmierczak K.M."/>
            <person name="Andrzejewski T.M."/>
            <person name="Davidsen T.M."/>
            <person name="Wayne K.J."/>
            <person name="Tettelin H."/>
            <person name="Glass J.I."/>
            <person name="Rusch D."/>
            <person name="Podicherti R."/>
            <person name="Tsui H.-C.T."/>
            <person name="Winkler M.E."/>
        </authorList>
    </citation>
    <scope>NUCLEOTIDE SEQUENCE</scope>
</reference>
<dbReference type="GO" id="GO:0051539">
    <property type="term" value="F:4 iron, 4 sulfur cluster binding"/>
    <property type="evidence" value="ECO:0007669"/>
    <property type="project" value="UniProtKB-KW"/>
</dbReference>
<keyword evidence="6" id="KW-0479">Metal-binding</keyword>
<dbReference type="GO" id="GO:0004844">
    <property type="term" value="F:uracil DNA N-glycosylase activity"/>
    <property type="evidence" value="ECO:0007669"/>
    <property type="project" value="UniProtKB-EC"/>
</dbReference>
<dbReference type="SUPFAM" id="SSF52141">
    <property type="entry name" value="Uracil-DNA glycosylase-like"/>
    <property type="match status" value="1"/>
</dbReference>
<dbReference type="PANTHER" id="PTHR33693">
    <property type="entry name" value="TYPE-5 URACIL-DNA GLYCOSYLASE"/>
    <property type="match status" value="1"/>
</dbReference>
<dbReference type="CDD" id="cd10030">
    <property type="entry name" value="UDG-F4_TTUDGA_SPO1dp_like"/>
    <property type="match status" value="1"/>
</dbReference>
<evidence type="ECO:0000256" key="7">
    <source>
        <dbReference type="ARBA" id="ARBA00022763"/>
    </source>
</evidence>
<sequence>MGNYSGVNQMRMDNRKMNLDPENLVQYLDQTRQLYGNQLFLEDIGQGNTETSPEDLDSFHKLICNCQECPLSQTRKNFVFGVGNPKADIVFIGEAPGEQEDIQGIPFVGRAGKLLDKILAAIELKRDDVYICNILKCRPPKNRDPLPSEVEKCEPYFIKQLQLIDPKLIVALGRISACTILKTKDSLKNLRNQIFKYAGIDLLVTYHPAALLRNPNFKKPAWEDFQIIRDKYLLQP</sequence>
<evidence type="ECO:0000256" key="9">
    <source>
        <dbReference type="ARBA" id="ARBA00023004"/>
    </source>
</evidence>
<dbReference type="GO" id="GO:0046872">
    <property type="term" value="F:metal ion binding"/>
    <property type="evidence" value="ECO:0007669"/>
    <property type="project" value="UniProtKB-KW"/>
</dbReference>
<evidence type="ECO:0000256" key="10">
    <source>
        <dbReference type="ARBA" id="ARBA00023014"/>
    </source>
</evidence>
<dbReference type="EC" id="3.2.2.27" evidence="3"/>
<keyword evidence="5" id="KW-0004">4Fe-4S</keyword>
<dbReference type="InterPro" id="IPR036895">
    <property type="entry name" value="Uracil-DNA_glycosylase-like_sf"/>
</dbReference>
<evidence type="ECO:0000256" key="5">
    <source>
        <dbReference type="ARBA" id="ARBA00022485"/>
    </source>
</evidence>
<evidence type="ECO:0000256" key="4">
    <source>
        <dbReference type="ARBA" id="ARBA00019403"/>
    </source>
</evidence>
<evidence type="ECO:0000256" key="2">
    <source>
        <dbReference type="ARBA" id="ARBA00006521"/>
    </source>
</evidence>
<keyword evidence="7" id="KW-0227">DNA damage</keyword>
<dbReference type="InterPro" id="IPR051536">
    <property type="entry name" value="UDG_Type-4/5"/>
</dbReference>
<feature type="domain" description="Uracil-DNA glycosylase-like" evidence="12">
    <location>
        <begin position="80"/>
        <end position="226"/>
    </location>
</feature>
<dbReference type="AlphaFoldDB" id="A0A382YZY6"/>
<evidence type="ECO:0000256" key="1">
    <source>
        <dbReference type="ARBA" id="ARBA00001400"/>
    </source>
</evidence>
<dbReference type="NCBIfam" id="TIGR00758">
    <property type="entry name" value="UDG_fam4"/>
    <property type="match status" value="1"/>
</dbReference>
<evidence type="ECO:0000259" key="12">
    <source>
        <dbReference type="SMART" id="SM00986"/>
    </source>
</evidence>
<dbReference type="Gene3D" id="3.40.470.10">
    <property type="entry name" value="Uracil-DNA glycosylase-like domain"/>
    <property type="match status" value="1"/>
</dbReference>
<keyword evidence="10" id="KW-0411">Iron-sulfur</keyword>
<dbReference type="SMART" id="SM00987">
    <property type="entry name" value="UreE_C"/>
    <property type="match status" value="1"/>
</dbReference>
<evidence type="ECO:0000256" key="11">
    <source>
        <dbReference type="ARBA" id="ARBA00023204"/>
    </source>
</evidence>
<proteinExistence type="inferred from homology"/>
<protein>
    <recommendedName>
        <fullName evidence="4">Type-4 uracil-DNA glycosylase</fullName>
        <ecNumber evidence="3">3.2.2.27</ecNumber>
    </recommendedName>
</protein>
<evidence type="ECO:0000256" key="8">
    <source>
        <dbReference type="ARBA" id="ARBA00022801"/>
    </source>
</evidence>
<dbReference type="SMART" id="SM00986">
    <property type="entry name" value="UDG"/>
    <property type="match status" value="1"/>
</dbReference>
<dbReference type="PANTHER" id="PTHR33693:SF1">
    <property type="entry name" value="TYPE-4 URACIL-DNA GLYCOSYLASE"/>
    <property type="match status" value="1"/>
</dbReference>
<keyword evidence="9" id="KW-0408">Iron</keyword>
<evidence type="ECO:0000256" key="6">
    <source>
        <dbReference type="ARBA" id="ARBA00022723"/>
    </source>
</evidence>
<dbReference type="GO" id="GO:0006281">
    <property type="term" value="P:DNA repair"/>
    <property type="evidence" value="ECO:0007669"/>
    <property type="project" value="UniProtKB-KW"/>
</dbReference>
<evidence type="ECO:0000313" key="13">
    <source>
        <dbReference type="EMBL" id="SVD88753.1"/>
    </source>
</evidence>
<keyword evidence="11" id="KW-0234">DNA repair</keyword>
<dbReference type="Pfam" id="PF03167">
    <property type="entry name" value="UDG"/>
    <property type="match status" value="1"/>
</dbReference>
<comment type="similarity">
    <text evidence="2">Belongs to the uracil-DNA glycosylase (UDG) superfamily. Type 4 (UDGa) family.</text>
</comment>
<gene>
    <name evidence="13" type="ORF">METZ01_LOCUS441607</name>
</gene>
<comment type="catalytic activity">
    <reaction evidence="1">
        <text>Hydrolyzes single-stranded DNA or mismatched double-stranded DNA and polynucleotides, releasing free uracil.</text>
        <dbReference type="EC" id="3.2.2.27"/>
    </reaction>
</comment>
<dbReference type="InterPro" id="IPR005273">
    <property type="entry name" value="Ura-DNA_glyco_family4"/>
</dbReference>
<evidence type="ECO:0000256" key="3">
    <source>
        <dbReference type="ARBA" id="ARBA00012030"/>
    </source>
</evidence>
<name>A0A382YZY6_9ZZZZ</name>
<dbReference type="EMBL" id="UINC01179856">
    <property type="protein sequence ID" value="SVD88753.1"/>
    <property type="molecule type" value="Genomic_DNA"/>
</dbReference>
<organism evidence="13">
    <name type="scientific">marine metagenome</name>
    <dbReference type="NCBI Taxonomy" id="408172"/>
    <lineage>
        <taxon>unclassified sequences</taxon>
        <taxon>metagenomes</taxon>
        <taxon>ecological metagenomes</taxon>
    </lineage>
</organism>
<keyword evidence="8" id="KW-0378">Hydrolase</keyword>